<keyword evidence="3" id="KW-1185">Reference proteome</keyword>
<dbReference type="Gene3D" id="2.130.10.10">
    <property type="entry name" value="YVTN repeat-like/Quinoprotein amine dehydrogenase"/>
    <property type="match status" value="1"/>
</dbReference>
<feature type="signal peptide" evidence="1">
    <location>
        <begin position="1"/>
        <end position="19"/>
    </location>
</feature>
<dbReference type="PANTHER" id="PTHR47199:SF2">
    <property type="entry name" value="PHOTOSYSTEM II STABILITY_ASSEMBLY FACTOR HCF136, CHLOROPLASTIC"/>
    <property type="match status" value="1"/>
</dbReference>
<dbReference type="InterPro" id="IPR002860">
    <property type="entry name" value="BNR_rpt"/>
</dbReference>
<dbReference type="AlphaFoldDB" id="A0AA38RSV7"/>
<feature type="chain" id="PRO_5041279856" evidence="1">
    <location>
        <begin position="20"/>
        <end position="329"/>
    </location>
</feature>
<organism evidence="2 3">
    <name type="scientific">Pleurostoma richardsiae</name>
    <dbReference type="NCBI Taxonomy" id="41990"/>
    <lineage>
        <taxon>Eukaryota</taxon>
        <taxon>Fungi</taxon>
        <taxon>Dikarya</taxon>
        <taxon>Ascomycota</taxon>
        <taxon>Pezizomycotina</taxon>
        <taxon>Sordariomycetes</taxon>
        <taxon>Sordariomycetidae</taxon>
        <taxon>Calosphaeriales</taxon>
        <taxon>Pleurostomataceae</taxon>
        <taxon>Pleurostoma</taxon>
    </lineage>
</organism>
<keyword evidence="1" id="KW-0732">Signal</keyword>
<reference evidence="2" key="1">
    <citation type="submission" date="2022-07" db="EMBL/GenBank/DDBJ databases">
        <title>Fungi with potential for degradation of polypropylene.</title>
        <authorList>
            <person name="Gostincar C."/>
        </authorList>
    </citation>
    <scope>NUCLEOTIDE SEQUENCE</scope>
    <source>
        <strain evidence="2">EXF-13308</strain>
    </source>
</reference>
<gene>
    <name evidence="2" type="ORF">NKR23_g1126</name>
</gene>
<name>A0AA38RSV7_9PEZI</name>
<dbReference type="Proteomes" id="UP001174694">
    <property type="component" value="Unassembled WGS sequence"/>
</dbReference>
<dbReference type="InterPro" id="IPR015943">
    <property type="entry name" value="WD40/YVTN_repeat-like_dom_sf"/>
</dbReference>
<evidence type="ECO:0000256" key="1">
    <source>
        <dbReference type="SAM" id="SignalP"/>
    </source>
</evidence>
<dbReference type="CDD" id="cd15482">
    <property type="entry name" value="Sialidase_non-viral"/>
    <property type="match status" value="1"/>
</dbReference>
<proteinExistence type="predicted"/>
<protein>
    <submittedName>
        <fullName evidence="2">Oxidoreductase</fullName>
    </submittedName>
</protein>
<sequence>MRHFKLLATITGSAALAIAIPATPPAALPSLAWELLPTGSRQRFCGLSSVSDKIAWVSGTNGTVLRTTDGGLTWDSAGPALSADDPDLDFRDIEAITANHVVLLSIGEGANSRIYVTRDAGQTWTQASTNNASVAFYDCIALTSTSHGLAMSDPVDGKFRLVETIDGGESWVLVGPTGMLPAQHGKFGFAASGTCWPGKPRIPRTPIAGGDAAGVFSVQFRDEKHGIAVGGDYTLPNETVANAAWSKDGGETWQASAVRPGEYRSGASRVPGLCNTALAVGPTGFDITLDGGRTWRAFENGSFDSVQCSLPGVCWASGEQGRVARLRFK</sequence>
<accession>A0AA38RSV7</accession>
<evidence type="ECO:0000313" key="3">
    <source>
        <dbReference type="Proteomes" id="UP001174694"/>
    </source>
</evidence>
<dbReference type="PANTHER" id="PTHR47199">
    <property type="entry name" value="PHOTOSYSTEM II STABILITY/ASSEMBLY FACTOR HCF136, CHLOROPLASTIC"/>
    <property type="match status" value="1"/>
</dbReference>
<comment type="caution">
    <text evidence="2">The sequence shown here is derived from an EMBL/GenBank/DDBJ whole genome shotgun (WGS) entry which is preliminary data.</text>
</comment>
<dbReference type="SUPFAM" id="SSF110296">
    <property type="entry name" value="Oligoxyloglucan reducing end-specific cellobiohydrolase"/>
    <property type="match status" value="1"/>
</dbReference>
<evidence type="ECO:0000313" key="2">
    <source>
        <dbReference type="EMBL" id="KAJ9156694.1"/>
    </source>
</evidence>
<dbReference type="EMBL" id="JANBVO010000002">
    <property type="protein sequence ID" value="KAJ9156694.1"/>
    <property type="molecule type" value="Genomic_DNA"/>
</dbReference>
<dbReference type="Pfam" id="PF02012">
    <property type="entry name" value="BNR"/>
    <property type="match status" value="1"/>
</dbReference>